<evidence type="ECO:0000313" key="1">
    <source>
        <dbReference type="Ensembl" id="ENSSLUP00000035664.1"/>
    </source>
</evidence>
<name>A0A8C9Z6C5_SANLU</name>
<keyword evidence="2" id="KW-1185">Reference proteome</keyword>
<protein>
    <recommendedName>
        <fullName evidence="3">Reverse transcriptase domain-containing protein</fullName>
    </recommendedName>
</protein>
<dbReference type="Ensembl" id="ENSSLUT00000036766.1">
    <property type="protein sequence ID" value="ENSSLUP00000035664.1"/>
    <property type="gene ID" value="ENSSLUG00000015903.1"/>
</dbReference>
<dbReference type="GeneTree" id="ENSGT01150000286916"/>
<proteinExistence type="predicted"/>
<dbReference type="PANTHER" id="PTHR31635:SF196">
    <property type="entry name" value="REVERSE TRANSCRIPTASE DOMAIN-CONTAINING PROTEIN-RELATED"/>
    <property type="match status" value="1"/>
</dbReference>
<reference evidence="1" key="2">
    <citation type="submission" date="2025-09" db="UniProtKB">
        <authorList>
            <consortium name="Ensembl"/>
        </authorList>
    </citation>
    <scope>IDENTIFICATION</scope>
</reference>
<reference evidence="1" key="1">
    <citation type="submission" date="2025-08" db="UniProtKB">
        <authorList>
            <consortium name="Ensembl"/>
        </authorList>
    </citation>
    <scope>IDENTIFICATION</scope>
</reference>
<dbReference type="AlphaFoldDB" id="A0A8C9Z6C5"/>
<sequence>YYFRPFTFNLGHSSRVKFKLSLYADDLLLYVTNPVGACPVILSFFHRFGSFSGYKINVSKSECYPVNALAMQLSQSDILFKLSPSGFKYLGVHVARSYKSLYAVNFSPLLTEIKVDFQRWGSLPLSLIGRINVVKMNVLPKFLFLFQCLPIFLSKVFFKSIDSVISHFLWNGKTPRVGLKILQNCKFDGGLSLPNFRVYYWATNITKTIFWLKLEISGKLILTPCLKCSSRPLIFLRM</sequence>
<dbReference type="PANTHER" id="PTHR31635">
    <property type="entry name" value="REVERSE TRANSCRIPTASE DOMAIN-CONTAINING PROTEIN-RELATED"/>
    <property type="match status" value="1"/>
</dbReference>
<evidence type="ECO:0000313" key="2">
    <source>
        <dbReference type="Proteomes" id="UP000694568"/>
    </source>
</evidence>
<dbReference type="Proteomes" id="UP000694568">
    <property type="component" value="Unplaced"/>
</dbReference>
<evidence type="ECO:0008006" key="3">
    <source>
        <dbReference type="Google" id="ProtNLM"/>
    </source>
</evidence>
<organism evidence="1 2">
    <name type="scientific">Sander lucioperca</name>
    <name type="common">Pike-perch</name>
    <name type="synonym">Perca lucioperca</name>
    <dbReference type="NCBI Taxonomy" id="283035"/>
    <lineage>
        <taxon>Eukaryota</taxon>
        <taxon>Metazoa</taxon>
        <taxon>Chordata</taxon>
        <taxon>Craniata</taxon>
        <taxon>Vertebrata</taxon>
        <taxon>Euteleostomi</taxon>
        <taxon>Actinopterygii</taxon>
        <taxon>Neopterygii</taxon>
        <taxon>Teleostei</taxon>
        <taxon>Neoteleostei</taxon>
        <taxon>Acanthomorphata</taxon>
        <taxon>Eupercaria</taxon>
        <taxon>Perciformes</taxon>
        <taxon>Percoidei</taxon>
        <taxon>Percidae</taxon>
        <taxon>Luciopercinae</taxon>
        <taxon>Sander</taxon>
    </lineage>
</organism>
<accession>A0A8C9Z6C5</accession>